<dbReference type="Proteomes" id="UP000184203">
    <property type="component" value="Unassembled WGS sequence"/>
</dbReference>
<reference evidence="1 3" key="1">
    <citation type="journal article" date="2014" name="ISME J.">
        <title>Trehalose/2-sulfotrehalose biosynthesis and glycine-betaine uptake are widely spread mechanisms for osmoadaptation in the Halobacteriales.</title>
        <authorList>
            <person name="Youssef N.H."/>
            <person name="Savage-Ashlock K.N."/>
            <person name="McCully A.L."/>
            <person name="Luedtke B."/>
            <person name="Shaw E.I."/>
            <person name="Hoff W.D."/>
            <person name="Elshahed M.S."/>
        </authorList>
    </citation>
    <scope>NUCLEOTIDE SEQUENCE [LARGE SCALE GENOMIC DNA]</scope>
    <source>
        <strain evidence="1 3">DX253</strain>
    </source>
</reference>
<evidence type="ECO:0000313" key="2">
    <source>
        <dbReference type="EMBL" id="SHK87283.1"/>
    </source>
</evidence>
<name>E7QTY2_HALPU</name>
<evidence type="ECO:0000313" key="1">
    <source>
        <dbReference type="EMBL" id="EFW92061.1"/>
    </source>
</evidence>
<dbReference type="AlphaFoldDB" id="E7QTY2"/>
<protein>
    <submittedName>
        <fullName evidence="1">Transcription regulator</fullName>
    </submittedName>
    <submittedName>
        <fullName evidence="2">Transcriptional regulator, ArsR family</fullName>
    </submittedName>
</protein>
<gene>
    <name evidence="2" type="ORF">SAMN05444342_2468</name>
    <name evidence="1" type="ORF">ZOD2009_11310</name>
</gene>
<dbReference type="Proteomes" id="UP000003751">
    <property type="component" value="Unassembled WGS sequence"/>
</dbReference>
<dbReference type="EMBL" id="FRAN01000003">
    <property type="protein sequence ID" value="SHK87283.1"/>
    <property type="molecule type" value="Genomic_DNA"/>
</dbReference>
<keyword evidence="4" id="KW-1185">Reference proteome</keyword>
<proteinExistence type="predicted"/>
<evidence type="ECO:0000313" key="4">
    <source>
        <dbReference type="Proteomes" id="UP000184203"/>
    </source>
</evidence>
<dbReference type="CDD" id="cd00090">
    <property type="entry name" value="HTH_ARSR"/>
    <property type="match status" value="1"/>
</dbReference>
<dbReference type="InterPro" id="IPR036388">
    <property type="entry name" value="WH-like_DNA-bd_sf"/>
</dbReference>
<dbReference type="Pfam" id="PF12840">
    <property type="entry name" value="HTH_20"/>
    <property type="match status" value="1"/>
</dbReference>
<dbReference type="OrthoDB" id="311452at2157"/>
<dbReference type="EMBL" id="AEMG01000009">
    <property type="protein sequence ID" value="EFW92061.1"/>
    <property type="molecule type" value="Genomic_DNA"/>
</dbReference>
<dbReference type="SUPFAM" id="SSF46785">
    <property type="entry name" value="Winged helix' DNA-binding domain"/>
    <property type="match status" value="1"/>
</dbReference>
<dbReference type="InterPro" id="IPR011991">
    <property type="entry name" value="ArsR-like_HTH"/>
</dbReference>
<dbReference type="Gene3D" id="1.10.10.10">
    <property type="entry name" value="Winged helix-like DNA-binding domain superfamily/Winged helix DNA-binding domain"/>
    <property type="match status" value="1"/>
</dbReference>
<dbReference type="RefSeq" id="WP_007979811.1">
    <property type="nucleotide sequence ID" value="NZ_AEMG01000009.1"/>
</dbReference>
<dbReference type="STRING" id="797209.GCA_000376445_02532"/>
<accession>E7QTY2</accession>
<evidence type="ECO:0000313" key="3">
    <source>
        <dbReference type="Proteomes" id="UP000003751"/>
    </source>
</evidence>
<reference evidence="4" key="2">
    <citation type="submission" date="2016-11" db="EMBL/GenBank/DDBJ databases">
        <authorList>
            <person name="Varghese N."/>
            <person name="Submissions S."/>
        </authorList>
    </citation>
    <scope>NUCLEOTIDE SEQUENCE [LARGE SCALE GENOMIC DNA]</scope>
    <source>
        <strain evidence="4">DX253</strain>
    </source>
</reference>
<dbReference type="InterPro" id="IPR036390">
    <property type="entry name" value="WH_DNA-bd_sf"/>
</dbReference>
<dbReference type="PATRIC" id="fig|797209.4.peg.2222"/>
<organism evidence="1 3">
    <name type="scientific">Haladaptatus paucihalophilus DX253</name>
    <dbReference type="NCBI Taxonomy" id="797209"/>
    <lineage>
        <taxon>Archaea</taxon>
        <taxon>Methanobacteriati</taxon>
        <taxon>Methanobacteriota</taxon>
        <taxon>Stenosarchaea group</taxon>
        <taxon>Halobacteria</taxon>
        <taxon>Halobacteriales</taxon>
        <taxon>Haladaptataceae</taxon>
        <taxon>Haladaptatus</taxon>
    </lineage>
</organism>
<dbReference type="eggNOG" id="arCOG03065">
    <property type="taxonomic scope" value="Archaea"/>
</dbReference>
<sequence>MSKEWGPDDIFDVLASGTAREILLLSSSAAMSVQQLAEECGASKPTVYRRINKLHEYDLLEQEVVIDERGNHYNTYRTNMDRICFEISDSEFVVTIRFDEDLIDRFVSAWTGLRGPENGVD</sequence>
<reference evidence="2" key="3">
    <citation type="submission" date="2016-11" db="EMBL/GenBank/DDBJ databases">
        <authorList>
            <person name="Jaros S."/>
            <person name="Januszkiewicz K."/>
            <person name="Wedrychowicz H."/>
        </authorList>
    </citation>
    <scope>NUCLEOTIDE SEQUENCE [LARGE SCALE GENOMIC DNA]</scope>
    <source>
        <strain evidence="2">DX253</strain>
    </source>
</reference>